<dbReference type="SUPFAM" id="SSF47090">
    <property type="entry name" value="PGBD-like"/>
    <property type="match status" value="1"/>
</dbReference>
<organism evidence="3 4">
    <name type="scientific">Streptacidiphilus alkalitolerans</name>
    <dbReference type="NCBI Taxonomy" id="3342712"/>
    <lineage>
        <taxon>Bacteria</taxon>
        <taxon>Bacillati</taxon>
        <taxon>Actinomycetota</taxon>
        <taxon>Actinomycetes</taxon>
        <taxon>Kitasatosporales</taxon>
        <taxon>Streptomycetaceae</taxon>
        <taxon>Streptacidiphilus</taxon>
    </lineage>
</organism>
<evidence type="ECO:0000256" key="1">
    <source>
        <dbReference type="SAM" id="MobiDB-lite"/>
    </source>
</evidence>
<dbReference type="InterPro" id="IPR002477">
    <property type="entry name" value="Peptidoglycan-bd-like"/>
</dbReference>
<name>A0ABV6XE66_9ACTN</name>
<dbReference type="InterPro" id="IPR036365">
    <property type="entry name" value="PGBD-like_sf"/>
</dbReference>
<dbReference type="CDD" id="cd00093">
    <property type="entry name" value="HTH_XRE"/>
    <property type="match status" value="1"/>
</dbReference>
<feature type="compositionally biased region" description="Basic residues" evidence="1">
    <location>
        <begin position="140"/>
        <end position="149"/>
    </location>
</feature>
<gene>
    <name evidence="3" type="ORF">ACEZDB_38585</name>
</gene>
<accession>A0ABV6XE66</accession>
<proteinExistence type="predicted"/>
<evidence type="ECO:0000259" key="2">
    <source>
        <dbReference type="SMART" id="SM00530"/>
    </source>
</evidence>
<dbReference type="Proteomes" id="UP001592530">
    <property type="component" value="Unassembled WGS sequence"/>
</dbReference>
<dbReference type="Gene3D" id="1.10.260.40">
    <property type="entry name" value="lambda repressor-like DNA-binding domains"/>
    <property type="match status" value="1"/>
</dbReference>
<dbReference type="InterPro" id="IPR001387">
    <property type="entry name" value="Cro/C1-type_HTH"/>
</dbReference>
<dbReference type="InterPro" id="IPR036366">
    <property type="entry name" value="PGBDSf"/>
</dbReference>
<dbReference type="InterPro" id="IPR010982">
    <property type="entry name" value="Lambda_DNA-bd_dom_sf"/>
</dbReference>
<evidence type="ECO:0000313" key="4">
    <source>
        <dbReference type="Proteomes" id="UP001592530"/>
    </source>
</evidence>
<dbReference type="Gene3D" id="1.10.101.10">
    <property type="entry name" value="PGBD-like superfamily/PGBD"/>
    <property type="match status" value="1"/>
</dbReference>
<sequence>MTRWKALPAGLDPAVVQFIGVLRRLKDDSGLTHRRLAARTGYSASSWERYLGGKQLPPSGAVEALAALAGADPVRLLARHETAVDAWRRSTYPVPPDQGQEREQESGSAEGTTADDGPDRSDPSGSAATAGGRKSVWTRVRSRAPRRRGPTPRLVLTAVVSAAIGATLSGLIVSSGQGKPTTLAVHPVAAHPVALVPSQIPYTCTFVRRDGLWYAGNSNTRTANVVVDNTGPEVAELQCLLERIHISPGGIDGDFGPLTSYAVIQAQKTLHLDVDGQVGPKTWAALRK</sequence>
<reference evidence="3 4" key="1">
    <citation type="submission" date="2024-09" db="EMBL/GenBank/DDBJ databases">
        <authorList>
            <person name="Lee S.D."/>
        </authorList>
    </citation>
    <scope>NUCLEOTIDE SEQUENCE [LARGE SCALE GENOMIC DNA]</scope>
    <source>
        <strain evidence="3 4">N1-3</strain>
    </source>
</reference>
<dbReference type="Pfam" id="PF01471">
    <property type="entry name" value="PG_binding_1"/>
    <property type="match status" value="1"/>
</dbReference>
<protein>
    <submittedName>
        <fullName evidence="3">Helix-turn-helix domain-containing protein</fullName>
    </submittedName>
</protein>
<comment type="caution">
    <text evidence="3">The sequence shown here is derived from an EMBL/GenBank/DDBJ whole genome shotgun (WGS) entry which is preliminary data.</text>
</comment>
<feature type="region of interest" description="Disordered" evidence="1">
    <location>
        <begin position="87"/>
        <end position="149"/>
    </location>
</feature>
<dbReference type="Pfam" id="PF13560">
    <property type="entry name" value="HTH_31"/>
    <property type="match status" value="1"/>
</dbReference>
<evidence type="ECO:0000313" key="3">
    <source>
        <dbReference type="EMBL" id="MFC1436556.1"/>
    </source>
</evidence>
<dbReference type="SUPFAM" id="SSF47413">
    <property type="entry name" value="lambda repressor-like DNA-binding domains"/>
    <property type="match status" value="1"/>
</dbReference>
<dbReference type="SMART" id="SM00530">
    <property type="entry name" value="HTH_XRE"/>
    <property type="match status" value="1"/>
</dbReference>
<dbReference type="RefSeq" id="WP_380560276.1">
    <property type="nucleotide sequence ID" value="NZ_JBHEZY010000038.1"/>
</dbReference>
<dbReference type="EMBL" id="JBHEZY010000038">
    <property type="protein sequence ID" value="MFC1436556.1"/>
    <property type="molecule type" value="Genomic_DNA"/>
</dbReference>
<feature type="domain" description="HTH cro/C1-type" evidence="2">
    <location>
        <begin position="21"/>
        <end position="76"/>
    </location>
</feature>